<accession>A0A7W5H096</accession>
<keyword evidence="2" id="KW-1185">Reference proteome</keyword>
<reference evidence="1 2" key="1">
    <citation type="submission" date="2020-08" db="EMBL/GenBank/DDBJ databases">
        <title>Genomic Encyclopedia of Type Strains, Phase IV (KMG-IV): sequencing the most valuable type-strain genomes for metagenomic binning, comparative biology and taxonomic classification.</title>
        <authorList>
            <person name="Goeker M."/>
        </authorList>
    </citation>
    <scope>NUCLEOTIDE SEQUENCE [LARGE SCALE GENOMIC DNA]</scope>
    <source>
        <strain evidence="1 2">DSM 27471</strain>
    </source>
</reference>
<comment type="caution">
    <text evidence="1">The sequence shown here is derived from an EMBL/GenBank/DDBJ whole genome shotgun (WGS) entry which is preliminary data.</text>
</comment>
<name>A0A7W5H096_9PORP</name>
<dbReference type="AlphaFoldDB" id="A0A7W5H096"/>
<protein>
    <submittedName>
        <fullName evidence="1">Uncharacterized protein</fullName>
    </submittedName>
</protein>
<dbReference type="EMBL" id="JACHYB010000001">
    <property type="protein sequence ID" value="MBB3186318.1"/>
    <property type="molecule type" value="Genomic_DNA"/>
</dbReference>
<evidence type="ECO:0000313" key="1">
    <source>
        <dbReference type="EMBL" id="MBB3186318.1"/>
    </source>
</evidence>
<dbReference type="Proteomes" id="UP000544222">
    <property type="component" value="Unassembled WGS sequence"/>
</dbReference>
<sequence length="38" mass="4121">MDIVSYEDARATLLPLRQIYTSDDLGPSILQSIGALAL</sequence>
<evidence type="ECO:0000313" key="2">
    <source>
        <dbReference type="Proteomes" id="UP000544222"/>
    </source>
</evidence>
<gene>
    <name evidence="1" type="ORF">FHX64_000481</name>
</gene>
<organism evidence="1 2">
    <name type="scientific">Microbacter margulisiae</name>
    <dbReference type="NCBI Taxonomy" id="1350067"/>
    <lineage>
        <taxon>Bacteria</taxon>
        <taxon>Pseudomonadati</taxon>
        <taxon>Bacteroidota</taxon>
        <taxon>Bacteroidia</taxon>
        <taxon>Bacteroidales</taxon>
        <taxon>Porphyromonadaceae</taxon>
        <taxon>Microbacter</taxon>
    </lineage>
</organism>
<proteinExistence type="predicted"/>